<dbReference type="InterPro" id="IPR032710">
    <property type="entry name" value="NTF2-like_dom_sf"/>
</dbReference>
<dbReference type="SUPFAM" id="SSF54427">
    <property type="entry name" value="NTF2-like"/>
    <property type="match status" value="1"/>
</dbReference>
<name>A0A7X5ZWD7_9SPHN</name>
<proteinExistence type="predicted"/>
<sequence>MILAALILQAAAPPSAVDAERAFNAAAQAKGQWTAFRAFAAEDATMFVPQPVQAQAWLKDRKDPPKSIEWWPIESHVSCDGKFAVNTGGWKLPEGRVGFFSTVWRREAEGGWKWTVDSGELLETARHRPAEPNLRRASCAGKPVQPPRFGYREGPSESGASPDGTLAWHWHVSSSGARRFLAWIWDGKALVQVIDDKIAASGK</sequence>
<gene>
    <name evidence="1" type="ORF">FHR20_003082</name>
</gene>
<dbReference type="AlphaFoldDB" id="A0A7X5ZWD7"/>
<dbReference type="Proteomes" id="UP000564677">
    <property type="component" value="Unassembled WGS sequence"/>
</dbReference>
<evidence type="ECO:0008006" key="3">
    <source>
        <dbReference type="Google" id="ProtNLM"/>
    </source>
</evidence>
<evidence type="ECO:0000313" key="2">
    <source>
        <dbReference type="Proteomes" id="UP000564677"/>
    </source>
</evidence>
<accession>A0A7X5ZWD7</accession>
<dbReference type="RefSeq" id="WP_208413600.1">
    <property type="nucleotide sequence ID" value="NZ_JAASQV010000002.1"/>
</dbReference>
<dbReference type="Gene3D" id="3.10.450.50">
    <property type="match status" value="1"/>
</dbReference>
<keyword evidence="2" id="KW-1185">Reference proteome</keyword>
<evidence type="ECO:0000313" key="1">
    <source>
        <dbReference type="EMBL" id="NIJ66120.1"/>
    </source>
</evidence>
<protein>
    <recommendedName>
        <fullName evidence="3">DUF4440 domain-containing protein</fullName>
    </recommendedName>
</protein>
<reference evidence="1 2" key="1">
    <citation type="submission" date="2020-03" db="EMBL/GenBank/DDBJ databases">
        <title>Genomic Encyclopedia of Type Strains, Phase IV (KMG-IV): sequencing the most valuable type-strain genomes for metagenomic binning, comparative biology and taxonomic classification.</title>
        <authorList>
            <person name="Goeker M."/>
        </authorList>
    </citation>
    <scope>NUCLEOTIDE SEQUENCE [LARGE SCALE GENOMIC DNA]</scope>
    <source>
        <strain evidence="1 2">DSM 4733</strain>
    </source>
</reference>
<comment type="caution">
    <text evidence="1">The sequence shown here is derived from an EMBL/GenBank/DDBJ whole genome shotgun (WGS) entry which is preliminary data.</text>
</comment>
<dbReference type="EMBL" id="JAASQV010000002">
    <property type="protein sequence ID" value="NIJ66120.1"/>
    <property type="molecule type" value="Genomic_DNA"/>
</dbReference>
<organism evidence="1 2">
    <name type="scientific">Sphingomonas leidyi</name>
    <dbReference type="NCBI Taxonomy" id="68569"/>
    <lineage>
        <taxon>Bacteria</taxon>
        <taxon>Pseudomonadati</taxon>
        <taxon>Pseudomonadota</taxon>
        <taxon>Alphaproteobacteria</taxon>
        <taxon>Sphingomonadales</taxon>
        <taxon>Sphingomonadaceae</taxon>
        <taxon>Sphingomonas</taxon>
    </lineage>
</organism>